<feature type="coiled-coil region" evidence="1">
    <location>
        <begin position="124"/>
        <end position="151"/>
    </location>
</feature>
<feature type="compositionally biased region" description="Low complexity" evidence="2">
    <location>
        <begin position="478"/>
        <end position="487"/>
    </location>
</feature>
<keyword evidence="1" id="KW-0175">Coiled coil</keyword>
<name>A0AAN7TUZ8_9PEZI</name>
<sequence length="665" mass="73464">MGLPIWRNPEEIQATVFKDALKSDSTAAARSSIRRRPSIHGSRNARPRLARDGTVRLPRIARSPPPLTNSQHDRERRRAATRTGVPPVRTLLESADRYQTGAPPFPVSDSRNYFEQLELAADPSNDATGSLSALQDTAARLERQTEYMRNRLHRRLQRPREPDGPLRAGTGMEATEPFLGATRPRLAASLPENDGLRASRQALQERPAMDAPQERVTLPTPPHERSEHDQDSLFVPEDAQPLRRSHPLRNSWSPDSPRLMDGLGDRDRSPTPPDGWEIMRSTITPDATLPSAESSFTSAAASQSFASAAGTTVTEPEVSSSSTSHSQRNSSNDSDNDSASSVDTGDLCEDEPIAGAEAMAEYMYNYEMNNHSGRLRIAYIANQRSREGNRFALAHEAPTVDIGFRLIEESLETEEGRARLVQIGVLVQSDEVSIDDDESSTTAQLQQRSERGGRGTLRQDFIRGEERSIMDEVRRRAGSANRSRSGGVQFRTYNARGDAPGSPDPERYSHAARSSVRETQAQVHDYFRRYPADALVPPLPLAAARSRSPPPDYSPRWLPSAEDVSASRDAPLAHPVSPPALHNSHADGLDGGLSGNHGSDYGPEDMAAMRRVVERLARRDDVPEEWWSSIGLNFSRERARADLELGGEQRVRSGRVERGRGDSRL</sequence>
<gene>
    <name evidence="3" type="ORF">LTR62_007313</name>
</gene>
<evidence type="ECO:0000313" key="4">
    <source>
        <dbReference type="Proteomes" id="UP001310890"/>
    </source>
</evidence>
<evidence type="ECO:0000256" key="1">
    <source>
        <dbReference type="SAM" id="Coils"/>
    </source>
</evidence>
<feature type="compositionally biased region" description="Basic residues" evidence="2">
    <location>
        <begin position="32"/>
        <end position="48"/>
    </location>
</feature>
<dbReference type="EMBL" id="JAVRRL010000007">
    <property type="protein sequence ID" value="KAK5116639.1"/>
    <property type="molecule type" value="Genomic_DNA"/>
</dbReference>
<feature type="region of interest" description="Disordered" evidence="2">
    <location>
        <begin position="432"/>
        <end position="457"/>
    </location>
</feature>
<dbReference type="Proteomes" id="UP001310890">
    <property type="component" value="Unassembled WGS sequence"/>
</dbReference>
<feature type="compositionally biased region" description="Low complexity" evidence="2">
    <location>
        <begin position="319"/>
        <end position="341"/>
    </location>
</feature>
<dbReference type="AlphaFoldDB" id="A0AAN7TUZ8"/>
<accession>A0AAN7TUZ8</accession>
<feature type="region of interest" description="Disordered" evidence="2">
    <location>
        <begin position="473"/>
        <end position="511"/>
    </location>
</feature>
<feature type="region of interest" description="Disordered" evidence="2">
    <location>
        <begin position="542"/>
        <end position="604"/>
    </location>
</feature>
<feature type="region of interest" description="Disordered" evidence="2">
    <location>
        <begin position="642"/>
        <end position="665"/>
    </location>
</feature>
<proteinExistence type="predicted"/>
<evidence type="ECO:0000313" key="3">
    <source>
        <dbReference type="EMBL" id="KAK5116639.1"/>
    </source>
</evidence>
<feature type="region of interest" description="Disordered" evidence="2">
    <location>
        <begin position="307"/>
        <end position="349"/>
    </location>
</feature>
<comment type="caution">
    <text evidence="3">The sequence shown here is derived from an EMBL/GenBank/DDBJ whole genome shotgun (WGS) entry which is preliminary data.</text>
</comment>
<evidence type="ECO:0000256" key="2">
    <source>
        <dbReference type="SAM" id="MobiDB-lite"/>
    </source>
</evidence>
<feature type="region of interest" description="Disordered" evidence="2">
    <location>
        <begin position="202"/>
        <end position="279"/>
    </location>
</feature>
<reference evidence="3" key="1">
    <citation type="submission" date="2023-08" db="EMBL/GenBank/DDBJ databases">
        <title>Black Yeasts Isolated from many extreme environments.</title>
        <authorList>
            <person name="Coleine C."/>
            <person name="Stajich J.E."/>
            <person name="Selbmann L."/>
        </authorList>
    </citation>
    <scope>NUCLEOTIDE SEQUENCE</scope>
    <source>
        <strain evidence="3">CCFEE 5401</strain>
    </source>
</reference>
<feature type="region of interest" description="Disordered" evidence="2">
    <location>
        <begin position="21"/>
        <end position="86"/>
    </location>
</feature>
<protein>
    <submittedName>
        <fullName evidence="3">Uncharacterized protein</fullName>
    </submittedName>
</protein>
<feature type="compositionally biased region" description="Basic and acidic residues" evidence="2">
    <location>
        <begin position="222"/>
        <end position="231"/>
    </location>
</feature>
<feature type="region of interest" description="Disordered" evidence="2">
    <location>
        <begin position="154"/>
        <end position="182"/>
    </location>
</feature>
<organism evidence="3 4">
    <name type="scientific">Meristemomyces frigidus</name>
    <dbReference type="NCBI Taxonomy" id="1508187"/>
    <lineage>
        <taxon>Eukaryota</taxon>
        <taxon>Fungi</taxon>
        <taxon>Dikarya</taxon>
        <taxon>Ascomycota</taxon>
        <taxon>Pezizomycotina</taxon>
        <taxon>Dothideomycetes</taxon>
        <taxon>Dothideomycetidae</taxon>
        <taxon>Mycosphaerellales</taxon>
        <taxon>Teratosphaeriaceae</taxon>
        <taxon>Meristemomyces</taxon>
    </lineage>
</organism>